<evidence type="ECO:0000313" key="2">
    <source>
        <dbReference type="EMBL" id="CRZ35885.1"/>
    </source>
</evidence>
<sequence>MKKSKKKIEQSTENNQKETENLMDAVINENIEAFKELAKQD</sequence>
<dbReference type="RefSeq" id="WP_278320060.1">
    <property type="nucleotide sequence ID" value="NZ_CVTD020000029.1"/>
</dbReference>
<evidence type="ECO:0000256" key="1">
    <source>
        <dbReference type="SAM" id="MobiDB-lite"/>
    </source>
</evidence>
<dbReference type="EMBL" id="CVTD020000029">
    <property type="protein sequence ID" value="CRZ35885.1"/>
    <property type="molecule type" value="Genomic_DNA"/>
</dbReference>
<protein>
    <submittedName>
        <fullName evidence="2">Uncharacterized protein</fullName>
    </submittedName>
</protein>
<feature type="compositionally biased region" description="Basic and acidic residues" evidence="1">
    <location>
        <begin position="7"/>
        <end position="20"/>
    </location>
</feature>
<organism evidence="2 3">
    <name type="scientific">Herbinix hemicellulosilytica</name>
    <dbReference type="NCBI Taxonomy" id="1564487"/>
    <lineage>
        <taxon>Bacteria</taxon>
        <taxon>Bacillati</taxon>
        <taxon>Bacillota</taxon>
        <taxon>Clostridia</taxon>
        <taxon>Lachnospirales</taxon>
        <taxon>Lachnospiraceae</taxon>
        <taxon>Herbinix</taxon>
    </lineage>
</organism>
<reference evidence="2 3" key="1">
    <citation type="submission" date="2015-06" db="EMBL/GenBank/DDBJ databases">
        <authorList>
            <person name="Wibberg Daniel"/>
        </authorList>
    </citation>
    <scope>NUCLEOTIDE SEQUENCE [LARGE SCALE GENOMIC DNA]</scope>
    <source>
        <strain evidence="2 3">T3/55T</strain>
    </source>
</reference>
<dbReference type="AlphaFoldDB" id="A0A0H5SL72"/>
<name>A0A0H5SL72_HERHM</name>
<gene>
    <name evidence="2" type="ORF">HHT355_2704</name>
</gene>
<keyword evidence="3" id="KW-1185">Reference proteome</keyword>
<dbReference type="Proteomes" id="UP000236497">
    <property type="component" value="Unassembled WGS sequence"/>
</dbReference>
<accession>A0A0H5SL72</accession>
<evidence type="ECO:0000313" key="3">
    <source>
        <dbReference type="Proteomes" id="UP000236497"/>
    </source>
</evidence>
<feature type="region of interest" description="Disordered" evidence="1">
    <location>
        <begin position="1"/>
        <end position="20"/>
    </location>
</feature>
<proteinExistence type="predicted"/>